<dbReference type="Proteomes" id="UP001341245">
    <property type="component" value="Unassembled WGS sequence"/>
</dbReference>
<evidence type="ECO:0000313" key="5">
    <source>
        <dbReference type="Proteomes" id="UP001341245"/>
    </source>
</evidence>
<protein>
    <recommendedName>
        <fullName evidence="6">C3H1-type domain-containing protein</fullName>
    </recommendedName>
</protein>
<dbReference type="Pfam" id="PF25543">
    <property type="entry name" value="zf-CCCH_tandem"/>
    <property type="match status" value="1"/>
</dbReference>
<feature type="compositionally biased region" description="Low complexity" evidence="1">
    <location>
        <begin position="296"/>
        <end position="305"/>
    </location>
</feature>
<evidence type="ECO:0000259" key="2">
    <source>
        <dbReference type="Pfam" id="PF25540"/>
    </source>
</evidence>
<evidence type="ECO:0008006" key="6">
    <source>
        <dbReference type="Google" id="ProtNLM"/>
    </source>
</evidence>
<comment type="caution">
    <text evidence="4">The sequence shown here is derived from an EMBL/GenBank/DDBJ whole genome shotgun (WGS) entry which is preliminary data.</text>
</comment>
<name>A0ABR0TKJ2_AURPU</name>
<dbReference type="PANTHER" id="PTHR37543">
    <property type="entry name" value="CCCH ZINC FINGER DNA BINDING PROTEIN (AFU_ORTHOLOGUE AFUA_5G12760)"/>
    <property type="match status" value="1"/>
</dbReference>
<dbReference type="EMBL" id="JASGXD010000006">
    <property type="protein sequence ID" value="KAK6004966.1"/>
    <property type="molecule type" value="Genomic_DNA"/>
</dbReference>
<sequence>MASPGFYSASELIDEAQIKKLAQDHENIKIFDGSKTTFYDNVMQHLVHLTDALALERVGRARLQQQLESIRLNGGHDPSNPYVLVLIDGNELIFRNNFLSQGDQGGRYAAQALFQNINEYAFSTIHTLSIHTKVIVRVYVDLEELCSFCLRAGLVNHGSQIKSFVRGFCQDKTLFDLIDVGMKGREVVIDKMEDNLRMSIVDQHCKHILFGCEDGEIYGPMLKGIASNFEIRSRITLLHGTQLADRLVLLKLAANQMSHIFRDTKIDVSRLTDRIPELISVPSLLRESVSPPPLSSSPATSHSGSRVATTAVHPAVRSLHSRQVSASSNQSVDVSAMPITSWAMAAKKGAAVKAPPQDVVKERELPADGIRRNRKGQRIDPPTPEFKKDEVNRLKKLKLCNAHHLRRNCPYPDGKCEHDHFYKCNMRELETLKLVARMSACIHGSECSDAGCIYGHRCPFPESRESGSKEKPCINGENCRFPPEMHNMDVTAVRRLKIT</sequence>
<reference evidence="4 5" key="1">
    <citation type="submission" date="2023-11" db="EMBL/GenBank/DDBJ databases">
        <title>Draft genome sequence and annotation of the polyextremotolerant black yeast-like fungus Aureobasidium pullulans NRRL 62042.</title>
        <authorList>
            <person name="Dielentheis-Frenken M.R.E."/>
            <person name="Wibberg D."/>
            <person name="Blank L.M."/>
            <person name="Tiso T."/>
        </authorList>
    </citation>
    <scope>NUCLEOTIDE SEQUENCE [LARGE SCALE GENOMIC DNA]</scope>
    <source>
        <strain evidence="4 5">NRRL 62042</strain>
    </source>
</reference>
<evidence type="ECO:0000256" key="1">
    <source>
        <dbReference type="SAM" id="MobiDB-lite"/>
    </source>
</evidence>
<feature type="region of interest" description="Disordered" evidence="1">
    <location>
        <begin position="287"/>
        <end position="310"/>
    </location>
</feature>
<dbReference type="InterPro" id="IPR057654">
    <property type="entry name" value="Znf-CCCH_tandem"/>
</dbReference>
<dbReference type="PANTHER" id="PTHR37543:SF1">
    <property type="entry name" value="CCCH ZINC FINGER DNA BINDING PROTEIN (AFU_ORTHOLOGUE AFUA_5G12760)"/>
    <property type="match status" value="1"/>
</dbReference>
<dbReference type="InterPro" id="IPR057683">
    <property type="entry name" value="DUF7923"/>
</dbReference>
<feature type="domain" description="Tandem CCCH zinc finger" evidence="3">
    <location>
        <begin position="432"/>
        <end position="490"/>
    </location>
</feature>
<evidence type="ECO:0000259" key="3">
    <source>
        <dbReference type="Pfam" id="PF25543"/>
    </source>
</evidence>
<organism evidence="4 5">
    <name type="scientific">Aureobasidium pullulans</name>
    <name type="common">Black yeast</name>
    <name type="synonym">Pullularia pullulans</name>
    <dbReference type="NCBI Taxonomy" id="5580"/>
    <lineage>
        <taxon>Eukaryota</taxon>
        <taxon>Fungi</taxon>
        <taxon>Dikarya</taxon>
        <taxon>Ascomycota</taxon>
        <taxon>Pezizomycotina</taxon>
        <taxon>Dothideomycetes</taxon>
        <taxon>Dothideomycetidae</taxon>
        <taxon>Dothideales</taxon>
        <taxon>Saccotheciaceae</taxon>
        <taxon>Aureobasidium</taxon>
    </lineage>
</organism>
<dbReference type="Pfam" id="PF25540">
    <property type="entry name" value="DUF7923"/>
    <property type="match status" value="1"/>
</dbReference>
<feature type="domain" description="DUF7923" evidence="2">
    <location>
        <begin position="79"/>
        <end position="261"/>
    </location>
</feature>
<keyword evidence="5" id="KW-1185">Reference proteome</keyword>
<evidence type="ECO:0000313" key="4">
    <source>
        <dbReference type="EMBL" id="KAK6004966.1"/>
    </source>
</evidence>
<proteinExistence type="predicted"/>
<accession>A0ABR0TKJ2</accession>
<gene>
    <name evidence="4" type="ORF">QM012_007745</name>
</gene>